<keyword evidence="4 8" id="KW-0067">ATP-binding</keyword>
<dbReference type="Gene3D" id="1.10.730.10">
    <property type="entry name" value="Isoleucyl-tRNA Synthetase, Domain 1"/>
    <property type="match status" value="1"/>
</dbReference>
<evidence type="ECO:0000256" key="3">
    <source>
        <dbReference type="ARBA" id="ARBA00022741"/>
    </source>
</evidence>
<protein>
    <recommendedName>
        <fullName evidence="8">Arginine--tRNA ligase</fullName>
        <ecNumber evidence="8">6.1.1.19</ecNumber>
    </recommendedName>
    <alternativeName>
        <fullName evidence="8">Arginyl-tRNA synthetase</fullName>
        <shortName evidence="8">ArgRS</shortName>
    </alternativeName>
</protein>
<evidence type="ECO:0000256" key="8">
    <source>
        <dbReference type="HAMAP-Rule" id="MF_00123"/>
    </source>
</evidence>
<dbReference type="OrthoDB" id="372102at2157"/>
<evidence type="ECO:0000259" key="11">
    <source>
        <dbReference type="SMART" id="SM01016"/>
    </source>
</evidence>
<proteinExistence type="inferred from homology"/>
<dbReference type="SMART" id="SM00836">
    <property type="entry name" value="DALR_1"/>
    <property type="match status" value="1"/>
</dbReference>
<dbReference type="Pfam" id="PF00750">
    <property type="entry name" value="tRNA-synt_1d"/>
    <property type="match status" value="2"/>
</dbReference>
<dbReference type="GO" id="GO:0006420">
    <property type="term" value="P:arginyl-tRNA aminoacylation"/>
    <property type="evidence" value="ECO:0007669"/>
    <property type="project" value="UniProtKB-UniRule"/>
</dbReference>
<dbReference type="Proteomes" id="UP000291213">
    <property type="component" value="Unassembled WGS sequence"/>
</dbReference>
<dbReference type="GO" id="GO:0004814">
    <property type="term" value="F:arginine-tRNA ligase activity"/>
    <property type="evidence" value="ECO:0007669"/>
    <property type="project" value="UniProtKB-UniRule"/>
</dbReference>
<comment type="subcellular location">
    <subcellularLocation>
        <location evidence="8">Cytoplasm</location>
    </subcellularLocation>
</comment>
<evidence type="ECO:0000256" key="4">
    <source>
        <dbReference type="ARBA" id="ARBA00022840"/>
    </source>
</evidence>
<dbReference type="InterPro" id="IPR009080">
    <property type="entry name" value="tRNAsynth_Ia_anticodon-bd"/>
</dbReference>
<feature type="domain" description="DALR anticodon binding" evidence="10">
    <location>
        <begin position="528"/>
        <end position="644"/>
    </location>
</feature>
<dbReference type="InterPro" id="IPR014729">
    <property type="entry name" value="Rossmann-like_a/b/a_fold"/>
</dbReference>
<keyword evidence="2 8" id="KW-0436">Ligase</keyword>
<keyword evidence="8" id="KW-0963">Cytoplasm</keyword>
<dbReference type="InterPro" id="IPR036695">
    <property type="entry name" value="Arg-tRNA-synth_N_sf"/>
</dbReference>
<comment type="similarity">
    <text evidence="1 8 9">Belongs to the class-I aminoacyl-tRNA synthetase family.</text>
</comment>
<comment type="catalytic activity">
    <reaction evidence="7 8">
        <text>tRNA(Arg) + L-arginine + ATP = L-arginyl-tRNA(Arg) + AMP + diphosphate</text>
        <dbReference type="Rhea" id="RHEA:20301"/>
        <dbReference type="Rhea" id="RHEA-COMP:9658"/>
        <dbReference type="Rhea" id="RHEA-COMP:9673"/>
        <dbReference type="ChEBI" id="CHEBI:30616"/>
        <dbReference type="ChEBI" id="CHEBI:32682"/>
        <dbReference type="ChEBI" id="CHEBI:33019"/>
        <dbReference type="ChEBI" id="CHEBI:78442"/>
        <dbReference type="ChEBI" id="CHEBI:78513"/>
        <dbReference type="ChEBI" id="CHEBI:456215"/>
        <dbReference type="EC" id="6.1.1.19"/>
    </reaction>
</comment>
<dbReference type="InterPro" id="IPR008909">
    <property type="entry name" value="DALR_anticod-bd"/>
</dbReference>
<sequence>MASSIDPLTRLHGILSSYLSEVLGVDRSVVERLLAPPPRKEYGDLGFPLMRFARSSNASADSIVESLRGKLWERGITWASPTLEAGYLNIVFDVEKLGDEVFRLLASGWRPSTARTSRPETIVVEHTSANPIHPLHLGHARNSSLGDALARLLEARGHRVNRRFYVDDVGRQAVVASLGFKLSGVTPRELAYRMGVKVDHAVGWVYAVTHNALEAVTARKRGDTSKVDEALSTLARLKERGDREVFDRILEAVGSLEDPEGLVSEMMRRYERGEEPEKSLIRGVVSAVLEGFRETLSRFGVDFDDWDWESDLLWSGLVEKIIEEARRSPFLTTHKDAIALDIPRIVREVLARDPEAASAIKLPRSLEIPPLILVRSDGTTLYTTRDLAYSVYKFRVTGADRVINVIGADQRLPQLQIRLALLGLGYRREALNMMHYDYEIVSLPGRRMSSRRGEYVTLDELLEMAKARSVREVESRNPGADRGWIESTAEKIAVGAVRFALVRPGRLKPITLDVERILDLKENTAPYLQYTYARASSILEKHGEIDYLKAHPASLEEGSRRELFVEALRFPLVSAKAADDLAPEDLASYLLRLADMFNSWYQKDSVIHEEWEGARHAKAALVLLVKSVIGEGLRLLGVEPLEKM</sequence>
<feature type="short sequence motif" description="'HIGH' region" evidence="8">
    <location>
        <begin position="129"/>
        <end position="139"/>
    </location>
</feature>
<dbReference type="GO" id="GO:0005737">
    <property type="term" value="C:cytoplasm"/>
    <property type="evidence" value="ECO:0007669"/>
    <property type="project" value="UniProtKB-SubCell"/>
</dbReference>
<comment type="caution">
    <text evidence="12">The sequence shown here is derived from an EMBL/GenBank/DDBJ whole genome shotgun (WGS) entry which is preliminary data.</text>
</comment>
<dbReference type="AlphaFoldDB" id="A0A401H8N5"/>
<reference evidence="12 13" key="1">
    <citation type="submission" date="2017-02" db="EMBL/GenBank/DDBJ databases">
        <title>isolation and characterization of a novel temperate virus Aeropyrum globular virus 1 infecting hyperthermophilic archaeon Aeropyrum.</title>
        <authorList>
            <person name="Yumiya M."/>
            <person name="Yoshida T."/>
            <person name="Sako Y."/>
        </authorList>
    </citation>
    <scope>NUCLEOTIDE SEQUENCE [LARGE SCALE GENOMIC DNA]</scope>
    <source>
        <strain evidence="12 13">YK1-12-2013</strain>
    </source>
</reference>
<evidence type="ECO:0000256" key="6">
    <source>
        <dbReference type="ARBA" id="ARBA00023146"/>
    </source>
</evidence>
<dbReference type="GO" id="GO:0005524">
    <property type="term" value="F:ATP binding"/>
    <property type="evidence" value="ECO:0007669"/>
    <property type="project" value="UniProtKB-UniRule"/>
</dbReference>
<evidence type="ECO:0000259" key="10">
    <source>
        <dbReference type="SMART" id="SM00836"/>
    </source>
</evidence>
<keyword evidence="3 8" id="KW-0547">Nucleotide-binding</keyword>
<dbReference type="InterPro" id="IPR001278">
    <property type="entry name" value="Arg-tRNA-ligase"/>
</dbReference>
<dbReference type="SUPFAM" id="SSF55190">
    <property type="entry name" value="Arginyl-tRNA synthetase (ArgRS), N-terminal 'additional' domain"/>
    <property type="match status" value="1"/>
</dbReference>
<dbReference type="HAMAP" id="MF_00123">
    <property type="entry name" value="Arg_tRNA_synth"/>
    <property type="match status" value="1"/>
</dbReference>
<dbReference type="SMART" id="SM01016">
    <property type="entry name" value="Arg_tRNA_synt_N"/>
    <property type="match status" value="1"/>
</dbReference>
<evidence type="ECO:0000256" key="9">
    <source>
        <dbReference type="RuleBase" id="RU363038"/>
    </source>
</evidence>
<dbReference type="Pfam" id="PF05746">
    <property type="entry name" value="DALR_1"/>
    <property type="match status" value="1"/>
</dbReference>
<dbReference type="EMBL" id="BDMD01000018">
    <property type="protein sequence ID" value="GBF08699.1"/>
    <property type="molecule type" value="Genomic_DNA"/>
</dbReference>
<evidence type="ECO:0000256" key="1">
    <source>
        <dbReference type="ARBA" id="ARBA00005594"/>
    </source>
</evidence>
<dbReference type="Gene3D" id="3.30.1360.70">
    <property type="entry name" value="Arginyl tRNA synthetase N-terminal domain"/>
    <property type="match status" value="1"/>
</dbReference>
<dbReference type="NCBIfam" id="TIGR00456">
    <property type="entry name" value="argS"/>
    <property type="match status" value="1"/>
</dbReference>
<evidence type="ECO:0000313" key="12">
    <source>
        <dbReference type="EMBL" id="GBF08699.1"/>
    </source>
</evidence>
<dbReference type="PRINTS" id="PR01038">
    <property type="entry name" value="TRNASYNTHARG"/>
</dbReference>
<evidence type="ECO:0000256" key="7">
    <source>
        <dbReference type="ARBA" id="ARBA00049339"/>
    </source>
</evidence>
<evidence type="ECO:0000256" key="2">
    <source>
        <dbReference type="ARBA" id="ARBA00022598"/>
    </source>
</evidence>
<dbReference type="Gene3D" id="3.40.50.620">
    <property type="entry name" value="HUPs"/>
    <property type="match status" value="1"/>
</dbReference>
<dbReference type="InterPro" id="IPR035684">
    <property type="entry name" value="ArgRS_core"/>
</dbReference>
<dbReference type="NCBIfam" id="NF002446">
    <property type="entry name" value="PRK01611.3-3"/>
    <property type="match status" value="1"/>
</dbReference>
<keyword evidence="5 8" id="KW-0648">Protein biosynthesis</keyword>
<dbReference type="RefSeq" id="WP_131159751.1">
    <property type="nucleotide sequence ID" value="NZ_BDMD01000018.1"/>
</dbReference>
<dbReference type="SUPFAM" id="SSF52374">
    <property type="entry name" value="Nucleotidylyl transferase"/>
    <property type="match status" value="1"/>
</dbReference>
<dbReference type="CDD" id="cd00671">
    <property type="entry name" value="ArgRS_core"/>
    <property type="match status" value="1"/>
</dbReference>
<dbReference type="EC" id="6.1.1.19" evidence="8"/>
<dbReference type="PANTHER" id="PTHR11956:SF5">
    <property type="entry name" value="ARGININE--TRNA LIGASE, CYTOPLASMIC"/>
    <property type="match status" value="1"/>
</dbReference>
<keyword evidence="6 8" id="KW-0030">Aminoacyl-tRNA synthetase</keyword>
<evidence type="ECO:0000256" key="5">
    <source>
        <dbReference type="ARBA" id="ARBA00022917"/>
    </source>
</evidence>
<name>A0A401H8N5_AERPX</name>
<accession>A0A401H8N5</accession>
<feature type="domain" description="Arginyl tRNA synthetase N-terminal" evidence="11">
    <location>
        <begin position="9"/>
        <end position="92"/>
    </location>
</feature>
<gene>
    <name evidence="8" type="primary">argS</name>
    <name evidence="12" type="ORF">apy_04240</name>
</gene>
<organism evidence="12 13">
    <name type="scientific">Aeropyrum pernix</name>
    <dbReference type="NCBI Taxonomy" id="56636"/>
    <lineage>
        <taxon>Archaea</taxon>
        <taxon>Thermoproteota</taxon>
        <taxon>Thermoprotei</taxon>
        <taxon>Desulfurococcales</taxon>
        <taxon>Desulfurococcaceae</taxon>
        <taxon>Aeropyrum</taxon>
    </lineage>
</organism>
<dbReference type="PANTHER" id="PTHR11956">
    <property type="entry name" value="ARGINYL-TRNA SYNTHETASE"/>
    <property type="match status" value="1"/>
</dbReference>
<evidence type="ECO:0000313" key="13">
    <source>
        <dbReference type="Proteomes" id="UP000291213"/>
    </source>
</evidence>
<dbReference type="SUPFAM" id="SSF47323">
    <property type="entry name" value="Anticodon-binding domain of a subclass of class I aminoacyl-tRNA synthetases"/>
    <property type="match status" value="1"/>
</dbReference>
<dbReference type="InterPro" id="IPR005148">
    <property type="entry name" value="Arg-tRNA-synth_N"/>
</dbReference>